<reference evidence="3 4" key="1">
    <citation type="submission" date="2021-03" db="EMBL/GenBank/DDBJ databases">
        <title>Sequencing the genomes of 1000 actinobacteria strains.</title>
        <authorList>
            <person name="Klenk H.-P."/>
        </authorList>
    </citation>
    <scope>NUCLEOTIDE SEQUENCE [LARGE SCALE GENOMIC DNA]</scope>
    <source>
        <strain evidence="3 4">DSM 45510</strain>
    </source>
</reference>
<dbReference type="EMBL" id="JAGGMS010000001">
    <property type="protein sequence ID" value="MBP2178484.1"/>
    <property type="molecule type" value="Genomic_DNA"/>
</dbReference>
<evidence type="ECO:0000313" key="4">
    <source>
        <dbReference type="Proteomes" id="UP000741013"/>
    </source>
</evidence>
<accession>A0ABS4PGE9</accession>
<feature type="domain" description="MDMPI C-terminal" evidence="1">
    <location>
        <begin position="139"/>
        <end position="229"/>
    </location>
</feature>
<dbReference type="PANTHER" id="PTHR40758:SF1">
    <property type="entry name" value="CONSERVED PROTEIN"/>
    <property type="match status" value="1"/>
</dbReference>
<dbReference type="InterPro" id="IPR010872">
    <property type="entry name" value="MDMPI_C-term_domain"/>
</dbReference>
<dbReference type="InterPro" id="IPR024344">
    <property type="entry name" value="MDMPI_metal-binding"/>
</dbReference>
<dbReference type="InterPro" id="IPR017517">
    <property type="entry name" value="Maleyloyr_isom"/>
</dbReference>
<evidence type="ECO:0000259" key="1">
    <source>
        <dbReference type="Pfam" id="PF07398"/>
    </source>
</evidence>
<dbReference type="Pfam" id="PF11716">
    <property type="entry name" value="MDMPI_N"/>
    <property type="match status" value="1"/>
</dbReference>
<dbReference type="NCBIfam" id="TIGR03083">
    <property type="entry name" value="maleylpyruvate isomerase family mycothiol-dependent enzyme"/>
    <property type="match status" value="1"/>
</dbReference>
<dbReference type="InterPro" id="IPR034660">
    <property type="entry name" value="DinB/YfiT-like"/>
</dbReference>
<organism evidence="3 4">
    <name type="scientific">Amycolatopsis magusensis</name>
    <dbReference type="NCBI Taxonomy" id="882444"/>
    <lineage>
        <taxon>Bacteria</taxon>
        <taxon>Bacillati</taxon>
        <taxon>Actinomycetota</taxon>
        <taxon>Actinomycetes</taxon>
        <taxon>Pseudonocardiales</taxon>
        <taxon>Pseudonocardiaceae</taxon>
        <taxon>Amycolatopsis</taxon>
    </lineage>
</organism>
<proteinExistence type="predicted"/>
<feature type="domain" description="Mycothiol-dependent maleylpyruvate isomerase metal-binding" evidence="2">
    <location>
        <begin position="12"/>
        <end position="126"/>
    </location>
</feature>
<comment type="caution">
    <text evidence="3">The sequence shown here is derived from an EMBL/GenBank/DDBJ whole genome shotgun (WGS) entry which is preliminary data.</text>
</comment>
<evidence type="ECO:0000313" key="3">
    <source>
        <dbReference type="EMBL" id="MBP2178484.1"/>
    </source>
</evidence>
<keyword evidence="4" id="KW-1185">Reference proteome</keyword>
<evidence type="ECO:0000259" key="2">
    <source>
        <dbReference type="Pfam" id="PF11716"/>
    </source>
</evidence>
<dbReference type="Pfam" id="PF07398">
    <property type="entry name" value="MDMPI_C"/>
    <property type="match status" value="1"/>
</dbReference>
<protein>
    <submittedName>
        <fullName evidence="3">Uncharacterized protein (TIGR03083 family)</fullName>
    </submittedName>
</protein>
<dbReference type="RefSeq" id="WP_209662135.1">
    <property type="nucleotide sequence ID" value="NZ_JAGGMS010000001.1"/>
</dbReference>
<dbReference type="Proteomes" id="UP000741013">
    <property type="component" value="Unassembled WGS sequence"/>
</dbReference>
<name>A0ABS4PGE9_9PSEU</name>
<sequence length="237" mass="26130">MNREQYTAELAHYGTALAAAATELSRPVPSCPDWTVADLVWHTCEVFYFWRLQLSGLVSGPENYLEPKRPAEDELLDRYADNLRHLVEAVRRADPSKPVWTWAADKTAGFVQRRMAHEAAVHAWDALLAAGRDEPIGRDLAVDGIDEFLTHFLHDSPAEDLGGSVHLHATDGPGEWTIAHDGGGWQVTREHGKGTAAARASASDLLLLLWQRRDVSAVETFGDPAVLARLLKSAHTN</sequence>
<gene>
    <name evidence="3" type="ORF">JOM49_000010</name>
</gene>
<dbReference type="PANTHER" id="PTHR40758">
    <property type="entry name" value="CONSERVED PROTEIN"/>
    <property type="match status" value="1"/>
</dbReference>
<dbReference type="SUPFAM" id="SSF109854">
    <property type="entry name" value="DinB/YfiT-like putative metalloenzymes"/>
    <property type="match status" value="1"/>
</dbReference>